<name>A0A081N917_9GAMM</name>
<proteinExistence type="predicted"/>
<accession>A0A081N917</accession>
<dbReference type="EMBL" id="JOKG01000002">
    <property type="protein sequence ID" value="KEQ14940.1"/>
    <property type="molecule type" value="Genomic_DNA"/>
</dbReference>
<comment type="caution">
    <text evidence="1">The sequence shown here is derived from an EMBL/GenBank/DDBJ whole genome shotgun (WGS) entry which is preliminary data.</text>
</comment>
<dbReference type="Proteomes" id="UP000028006">
    <property type="component" value="Unassembled WGS sequence"/>
</dbReference>
<evidence type="ECO:0000313" key="1">
    <source>
        <dbReference type="EMBL" id="KEQ14940.1"/>
    </source>
</evidence>
<sequence length="116" mass="13044">MSITFLSGGKGTAMNDNTIKKLALIIAANCTRESELNESLKQGKLSQEQLDSFNQQMSNKLYTFLTYLLSKPANEYSVMMAELAKHFPDGWDAPELDQSFLQYTRQNPSATPNQPF</sequence>
<protein>
    <submittedName>
        <fullName evidence="1">Uncharacterized protein</fullName>
    </submittedName>
</protein>
<dbReference type="AlphaFoldDB" id="A0A081N917"/>
<organism evidence="1 2">
    <name type="scientific">Endozoicomonas montiporae</name>
    <dbReference type="NCBI Taxonomy" id="1027273"/>
    <lineage>
        <taxon>Bacteria</taxon>
        <taxon>Pseudomonadati</taxon>
        <taxon>Pseudomonadota</taxon>
        <taxon>Gammaproteobacteria</taxon>
        <taxon>Oceanospirillales</taxon>
        <taxon>Endozoicomonadaceae</taxon>
        <taxon>Endozoicomonas</taxon>
    </lineage>
</organism>
<reference evidence="1 2" key="1">
    <citation type="submission" date="2014-06" db="EMBL/GenBank/DDBJ databases">
        <title>Whole Genome Sequences of Three Symbiotic Endozoicomonas Bacteria.</title>
        <authorList>
            <person name="Neave M.J."/>
            <person name="Apprill A."/>
            <person name="Voolstra C.R."/>
        </authorList>
    </citation>
    <scope>NUCLEOTIDE SEQUENCE [LARGE SCALE GENOMIC DNA]</scope>
    <source>
        <strain evidence="1 2">LMG 24815</strain>
    </source>
</reference>
<evidence type="ECO:0000313" key="2">
    <source>
        <dbReference type="Proteomes" id="UP000028006"/>
    </source>
</evidence>
<gene>
    <name evidence="1" type="ORF">GZ77_11880</name>
</gene>
<keyword evidence="2" id="KW-1185">Reference proteome</keyword>